<dbReference type="KEGG" id="nah:F5544_15655"/>
<dbReference type="Pfam" id="PF14832">
    <property type="entry name" value="Tautomerase_3"/>
    <property type="match status" value="1"/>
</dbReference>
<dbReference type="EMBL" id="CP046172">
    <property type="protein sequence ID" value="QIS11013.1"/>
    <property type="molecule type" value="Genomic_DNA"/>
</dbReference>
<evidence type="ECO:0000313" key="3">
    <source>
        <dbReference type="Proteomes" id="UP000503540"/>
    </source>
</evidence>
<dbReference type="InterPro" id="IPR028116">
    <property type="entry name" value="Cis-CaaD-like"/>
</dbReference>
<organism evidence="2 3">
    <name type="scientific">Nocardia arthritidis</name>
    <dbReference type="NCBI Taxonomy" id="228602"/>
    <lineage>
        <taxon>Bacteria</taxon>
        <taxon>Bacillati</taxon>
        <taxon>Actinomycetota</taxon>
        <taxon>Actinomycetes</taxon>
        <taxon>Mycobacteriales</taxon>
        <taxon>Nocardiaceae</taxon>
        <taxon>Nocardia</taxon>
    </lineage>
</organism>
<reference evidence="2 3" key="1">
    <citation type="journal article" date="2019" name="ACS Chem. Biol.">
        <title>Identification and Mobilization of a Cryptic Antibiotic Biosynthesis Gene Locus from a Human-Pathogenic Nocardia Isolate.</title>
        <authorList>
            <person name="Herisse M."/>
            <person name="Ishida K."/>
            <person name="Porter J.L."/>
            <person name="Howden B."/>
            <person name="Hertweck C."/>
            <person name="Stinear T.P."/>
            <person name="Pidot S.J."/>
        </authorList>
    </citation>
    <scope>NUCLEOTIDE SEQUENCE [LARGE SCALE GENOMIC DNA]</scope>
    <source>
        <strain evidence="2 3">AUSMDU00012717</strain>
    </source>
</reference>
<protein>
    <submittedName>
        <fullName evidence="2">Cis-3-chloroacrylic acid dehalogenase</fullName>
    </submittedName>
</protein>
<sequence>MPFYQCLVPAGSLDADTRTELAEAITDVHTSLTDAPRGFVNVLFVEYDPEAYFTAGKPNRCTVINGTIRAGRDHKVRTELLTKLSEAWTSLTGQDPTTLIVGLNEVDPTSVMEAGVILPAPGDEQAWIELNSAKLGERLSAR</sequence>
<feature type="domain" description="Tautomerase cis-CaaD-like" evidence="1">
    <location>
        <begin position="1"/>
        <end position="131"/>
    </location>
</feature>
<name>A0A6G9YDC4_9NOCA</name>
<dbReference type="InterPro" id="IPR014347">
    <property type="entry name" value="Tautomerase/MIF_sf"/>
</dbReference>
<dbReference type="AlphaFoldDB" id="A0A6G9YDC4"/>
<dbReference type="SUPFAM" id="SSF55331">
    <property type="entry name" value="Tautomerase/MIF"/>
    <property type="match status" value="1"/>
</dbReference>
<gene>
    <name evidence="2" type="ORF">F5544_15655</name>
</gene>
<dbReference type="RefSeq" id="WP_167473899.1">
    <property type="nucleotide sequence ID" value="NZ_CP046172.1"/>
</dbReference>
<proteinExistence type="predicted"/>
<keyword evidence="3" id="KW-1185">Reference proteome</keyword>
<evidence type="ECO:0000313" key="2">
    <source>
        <dbReference type="EMBL" id="QIS11013.1"/>
    </source>
</evidence>
<dbReference type="Proteomes" id="UP000503540">
    <property type="component" value="Chromosome"/>
</dbReference>
<accession>A0A6G9YDC4</accession>
<evidence type="ECO:0000259" key="1">
    <source>
        <dbReference type="Pfam" id="PF14832"/>
    </source>
</evidence>
<dbReference type="Gene3D" id="3.30.429.10">
    <property type="entry name" value="Macrophage Migration Inhibitory Factor"/>
    <property type="match status" value="1"/>
</dbReference>